<dbReference type="Proteomes" id="UP001589818">
    <property type="component" value="Unassembled WGS sequence"/>
</dbReference>
<feature type="domain" description="Protein kinase" evidence="7">
    <location>
        <begin position="1"/>
        <end position="155"/>
    </location>
</feature>
<protein>
    <recommendedName>
        <fullName evidence="1">non-specific serine/threonine protein kinase</fullName>
        <ecNumber evidence="1">2.7.11.1</ecNumber>
    </recommendedName>
</protein>
<reference evidence="8 9" key="1">
    <citation type="submission" date="2024-09" db="EMBL/GenBank/DDBJ databases">
        <authorList>
            <person name="Sun Q."/>
            <person name="Mori K."/>
        </authorList>
    </citation>
    <scope>NUCLEOTIDE SEQUENCE [LARGE SCALE GENOMIC DNA]</scope>
    <source>
        <strain evidence="8 9">CCM 4839</strain>
    </source>
</reference>
<gene>
    <name evidence="8" type="ORF">ACFFJ8_02855</name>
</gene>
<dbReference type="SUPFAM" id="SSF56112">
    <property type="entry name" value="Protein kinase-like (PK-like)"/>
    <property type="match status" value="1"/>
</dbReference>
<evidence type="ECO:0000256" key="6">
    <source>
        <dbReference type="ARBA" id="ARBA00022840"/>
    </source>
</evidence>
<keyword evidence="6" id="KW-0067">ATP-binding</keyword>
<dbReference type="PROSITE" id="PS50011">
    <property type="entry name" value="PROTEIN_KINASE_DOM"/>
    <property type="match status" value="1"/>
</dbReference>
<evidence type="ECO:0000259" key="7">
    <source>
        <dbReference type="PROSITE" id="PS50011"/>
    </source>
</evidence>
<evidence type="ECO:0000256" key="1">
    <source>
        <dbReference type="ARBA" id="ARBA00012513"/>
    </source>
</evidence>
<proteinExistence type="predicted"/>
<dbReference type="InterPro" id="IPR011009">
    <property type="entry name" value="Kinase-like_dom_sf"/>
</dbReference>
<evidence type="ECO:0000256" key="5">
    <source>
        <dbReference type="ARBA" id="ARBA00022777"/>
    </source>
</evidence>
<dbReference type="SMART" id="SM00220">
    <property type="entry name" value="S_TKc"/>
    <property type="match status" value="1"/>
</dbReference>
<evidence type="ECO:0000256" key="4">
    <source>
        <dbReference type="ARBA" id="ARBA00022741"/>
    </source>
</evidence>
<sequence>MRGKGGFGKVLSVKDLTSGKHVALKYCTESDVEHIRRFQREVRIMASIDHENVMTVLHANVEFNPPYFTMPLAVQSVSDIIHETKGNIAKTMQVFEGMCKGINSIPTSGHTHRDIKPDNVLVFDGGKIVVSDLGLAKMDERDTTALTRAISCVLS</sequence>
<keyword evidence="3" id="KW-0808">Transferase</keyword>
<keyword evidence="2" id="KW-0723">Serine/threonine-protein kinase</keyword>
<dbReference type="Pfam" id="PF00069">
    <property type="entry name" value="Pkinase"/>
    <property type="match status" value="1"/>
</dbReference>
<organism evidence="8 9">
    <name type="scientific">Paenibacillus mendelii</name>
    <dbReference type="NCBI Taxonomy" id="206163"/>
    <lineage>
        <taxon>Bacteria</taxon>
        <taxon>Bacillati</taxon>
        <taxon>Bacillota</taxon>
        <taxon>Bacilli</taxon>
        <taxon>Bacillales</taxon>
        <taxon>Paenibacillaceae</taxon>
        <taxon>Paenibacillus</taxon>
    </lineage>
</organism>
<evidence type="ECO:0000313" key="8">
    <source>
        <dbReference type="EMBL" id="MFC0390310.1"/>
    </source>
</evidence>
<keyword evidence="5 8" id="KW-0418">Kinase</keyword>
<evidence type="ECO:0000256" key="3">
    <source>
        <dbReference type="ARBA" id="ARBA00022679"/>
    </source>
</evidence>
<dbReference type="InterPro" id="IPR050339">
    <property type="entry name" value="CC_SR_Kinase"/>
</dbReference>
<accession>A0ABV6J5V4</accession>
<comment type="caution">
    <text evidence="8">The sequence shown here is derived from an EMBL/GenBank/DDBJ whole genome shotgun (WGS) entry which is preliminary data.</text>
</comment>
<dbReference type="PANTHER" id="PTHR11042">
    <property type="entry name" value="EUKARYOTIC TRANSLATION INITIATION FACTOR 2-ALPHA KINASE EIF2-ALPHA KINASE -RELATED"/>
    <property type="match status" value="1"/>
</dbReference>
<dbReference type="EMBL" id="JBHLVF010000006">
    <property type="protein sequence ID" value="MFC0390310.1"/>
    <property type="molecule type" value="Genomic_DNA"/>
</dbReference>
<dbReference type="Gene3D" id="1.10.510.10">
    <property type="entry name" value="Transferase(Phosphotransferase) domain 1"/>
    <property type="match status" value="1"/>
</dbReference>
<dbReference type="InterPro" id="IPR000719">
    <property type="entry name" value="Prot_kinase_dom"/>
</dbReference>
<dbReference type="GO" id="GO:0016301">
    <property type="term" value="F:kinase activity"/>
    <property type="evidence" value="ECO:0007669"/>
    <property type="project" value="UniProtKB-KW"/>
</dbReference>
<name>A0ABV6J5V4_9BACL</name>
<keyword evidence="4" id="KW-0547">Nucleotide-binding</keyword>
<dbReference type="EC" id="2.7.11.1" evidence="1"/>
<evidence type="ECO:0000313" key="9">
    <source>
        <dbReference type="Proteomes" id="UP001589818"/>
    </source>
</evidence>
<evidence type="ECO:0000256" key="2">
    <source>
        <dbReference type="ARBA" id="ARBA00022527"/>
    </source>
</evidence>
<dbReference type="PANTHER" id="PTHR11042:SF160">
    <property type="entry name" value="EUKARYOTIC TRANSLATION INITIATION FACTOR 2-ALPHA KINASE 1"/>
    <property type="match status" value="1"/>
</dbReference>
<keyword evidence="9" id="KW-1185">Reference proteome</keyword>
<dbReference type="RefSeq" id="WP_204819201.1">
    <property type="nucleotide sequence ID" value="NZ_JANHOF010000003.1"/>
</dbReference>